<dbReference type="Proteomes" id="UP001318040">
    <property type="component" value="Chromosome 24"/>
</dbReference>
<dbReference type="Pfam" id="PF07732">
    <property type="entry name" value="Cu-oxidase_3"/>
    <property type="match status" value="1"/>
</dbReference>
<dbReference type="EC" id="1.16.3.1" evidence="2"/>
<dbReference type="FunFam" id="2.60.40.420:FF:000009">
    <property type="entry name" value="Ceruloplasmin"/>
    <property type="match status" value="1"/>
</dbReference>
<keyword evidence="4" id="KW-0732">Signal</keyword>
<dbReference type="InterPro" id="IPR008972">
    <property type="entry name" value="Cupredoxin"/>
</dbReference>
<dbReference type="KEGG" id="pmrn:116945432"/>
<evidence type="ECO:0000256" key="3">
    <source>
        <dbReference type="ARBA" id="ARBA00022723"/>
    </source>
</evidence>
<dbReference type="PANTHER" id="PTHR11709:SF504">
    <property type="entry name" value="PLASTOCYANIN-LIKE DOMAIN-CONTAINING PROTEIN"/>
    <property type="match status" value="1"/>
</dbReference>
<dbReference type="InterPro" id="IPR011706">
    <property type="entry name" value="Cu-oxidase_C"/>
</dbReference>
<evidence type="ECO:0000256" key="8">
    <source>
        <dbReference type="ARBA" id="ARBA00023180"/>
    </source>
</evidence>
<keyword evidence="5" id="KW-0677">Repeat</keyword>
<gene>
    <name evidence="13" type="primary">LOC116945432</name>
</gene>
<feature type="region of interest" description="Disordered" evidence="9">
    <location>
        <begin position="435"/>
        <end position="462"/>
    </location>
</feature>
<evidence type="ECO:0000259" key="11">
    <source>
        <dbReference type="Pfam" id="PF07732"/>
    </source>
</evidence>
<keyword evidence="6" id="KW-0560">Oxidoreductase</keyword>
<evidence type="ECO:0000313" key="13">
    <source>
        <dbReference type="RefSeq" id="XP_032815635.1"/>
    </source>
</evidence>
<feature type="domain" description="Plastocyanin-like" evidence="10">
    <location>
        <begin position="1175"/>
        <end position="1280"/>
    </location>
</feature>
<dbReference type="SUPFAM" id="SSF49503">
    <property type="entry name" value="Cupredoxins"/>
    <property type="match status" value="6"/>
</dbReference>
<keyword evidence="12" id="KW-1185">Reference proteome</keyword>
<keyword evidence="7" id="KW-1015">Disulfide bond</keyword>
<evidence type="ECO:0000256" key="4">
    <source>
        <dbReference type="ARBA" id="ARBA00022729"/>
    </source>
</evidence>
<dbReference type="InterPro" id="IPR011707">
    <property type="entry name" value="Cu-oxidase-like_N"/>
</dbReference>
<sequence>MLLCSVCLETMHLAGMWWCVFYLNVAFTCAMMREYYIAAKEIYWDYAPSGRNLIKNISISDDEQAILTLQRGPERIGRIYKKAVYIQYTDGSFTQEIPKDPWLGYLGPTMKAEVHDVIAVYFKNLASRPYSMHPHGVFYSKASEGANYPDGQEFGSKGEFVLPGQTHTYHWVVRDETSPGSDDPNCFTWIYHSHVNEPKDVNSGLIGALLTCRKGILLLGTAERQDVGEDFILMFTIVDENNSWYLEDNIRETIADPRSLDRSDLHFQRSNFKTSINGYMYGNLPGLNMCSEVNVSWHIFGLGSEVDIHTAHFRGQALTSKHHRVDTVGLFPATFVTALMVPTNPGRWLLACDVNEHFAGERVLLTVAIHCQMLSQSQYLASLGEPRAAWTGGMQAAFNVLECQGSNQSVWHSDGEERTFFIAAEEVDWDYGPSGINNATGEDLTQPGSQLSGLTSEPPRPSPRSCMYARHCHSSCGNFVRDCSSDSEKYFTKGPSRIGGVYRKILYTEYTDASFTARRQRTPKQRHMGMLGPVLRAEVGDELVVTFKNMGSRGYNIHPHGVFASSEHVAKGNYGEMDPLKAWAICWRWVSACCLLPSPLVRGFPTPTCTLFYFTELHKVAAVPAGGMHTYRWAVPQGAGPTQADEPCITYLYTSSVDHVRDGHSGLVGPLLICRNGSLDQHGDQSGTDEEVFLLFDVVNEGLSWYLPWNKQRNNVTAPDDDSSFREANLRHSKQGDVTFGNEGALTHCALTRASLEAINGFMFGNLPGLEVCVGKRVSWHVLAVGSQADLHTAYFTGQTLLFDLRRVDTIALFPHLSYTALMLTDTTGGFELMCRTNEHFNEGMRAKFRVSECGMPPGPVFVPQRERTYYLAIREEVWDYAPNRSWEMKMHNTTNPALSPANKFLGSGETRIGSRYKKVRFVEFTDDSFKNPKVRTTEEEHLAALGKVSLWVNKHNTWKMYKREDTHKVDCQTYQGEWRGVILRHGNVPCLVVELRAGPLLKGQVGELLVVVLWNRASRPYSIHSHGVISDVPGGLPLKPGARKTYRWQIPDRSGPSQADTNCITWIYYSAVDFVRVSAKHQDVTSRDHTYSICSPLRIVRLESHFDPNSGLVGPLVVCRSGLLDDSGHRNDVAHEFALLFMVYDENLSWYLRDNIDNFTGNPGAVDVADKDFRESNLMHSINGMTFGNLNGLNMGLKERVDWYLMGLGGELDMHTIHFHGQTFRYKVAGKDTVSDVYDVFAGTFVTVEMTTDNPGTWLLHCHVHDHIEAGMVAFFQIKTKPLVTANPTEKTAIGQHSSASSHTGLYSLALSQLCVKLLVASHLLHIYVHESS</sequence>
<dbReference type="GO" id="GO:0005507">
    <property type="term" value="F:copper ion binding"/>
    <property type="evidence" value="ECO:0007669"/>
    <property type="project" value="InterPro"/>
</dbReference>
<proteinExistence type="inferred from homology"/>
<dbReference type="InterPro" id="IPR033138">
    <property type="entry name" value="Cu_oxidase_CS"/>
</dbReference>
<dbReference type="FunFam" id="2.60.40.420:FF:000033">
    <property type="entry name" value="Ceruloplasmin"/>
    <property type="match status" value="1"/>
</dbReference>
<dbReference type="PROSITE" id="PS00080">
    <property type="entry name" value="MULTICOPPER_OXIDASE2"/>
    <property type="match status" value="1"/>
</dbReference>
<dbReference type="InterPro" id="IPR002355">
    <property type="entry name" value="Cu_oxidase_Cu_BS"/>
</dbReference>
<feature type="compositionally biased region" description="Polar residues" evidence="9">
    <location>
        <begin position="446"/>
        <end position="455"/>
    </location>
</feature>
<dbReference type="PROSITE" id="PS00079">
    <property type="entry name" value="MULTICOPPER_OXIDASE1"/>
    <property type="match status" value="2"/>
</dbReference>
<dbReference type="RefSeq" id="XP_032815635.1">
    <property type="nucleotide sequence ID" value="XM_032959744.1"/>
</dbReference>
<dbReference type="Gene3D" id="2.60.40.420">
    <property type="entry name" value="Cupredoxins - blue copper proteins"/>
    <property type="match status" value="4"/>
</dbReference>
<evidence type="ECO:0000256" key="6">
    <source>
        <dbReference type="ARBA" id="ARBA00023002"/>
    </source>
</evidence>
<keyword evidence="8" id="KW-0325">Glycoprotein</keyword>
<reference evidence="13" key="1">
    <citation type="submission" date="2025-08" db="UniProtKB">
        <authorList>
            <consortium name="RefSeq"/>
        </authorList>
    </citation>
    <scope>IDENTIFICATION</scope>
    <source>
        <tissue evidence="13">Sperm</tissue>
    </source>
</reference>
<dbReference type="GO" id="GO:0004322">
    <property type="term" value="F:ferroxidase activity"/>
    <property type="evidence" value="ECO:0007669"/>
    <property type="project" value="UniProtKB-EC"/>
</dbReference>
<dbReference type="Pfam" id="PF07731">
    <property type="entry name" value="Cu-oxidase_2"/>
    <property type="match status" value="1"/>
</dbReference>
<protein>
    <recommendedName>
        <fullName evidence="2">ferroxidase</fullName>
        <ecNumber evidence="2">1.16.3.1</ecNumber>
    </recommendedName>
</protein>
<evidence type="ECO:0000256" key="1">
    <source>
        <dbReference type="ARBA" id="ARBA00010609"/>
    </source>
</evidence>
<evidence type="ECO:0000259" key="10">
    <source>
        <dbReference type="Pfam" id="PF07731"/>
    </source>
</evidence>
<evidence type="ECO:0000256" key="7">
    <source>
        <dbReference type="ARBA" id="ARBA00023157"/>
    </source>
</evidence>
<dbReference type="InterPro" id="IPR045087">
    <property type="entry name" value="Cu-oxidase_fam"/>
</dbReference>
<accession>A0AAJ7TD43</accession>
<dbReference type="GO" id="GO:0006826">
    <property type="term" value="P:iron ion transport"/>
    <property type="evidence" value="ECO:0007669"/>
    <property type="project" value="TreeGrafter"/>
</dbReference>
<evidence type="ECO:0000313" key="12">
    <source>
        <dbReference type="Proteomes" id="UP001318040"/>
    </source>
</evidence>
<feature type="domain" description="Plastocyanin-like" evidence="11">
    <location>
        <begin position="105"/>
        <end position="210"/>
    </location>
</feature>
<evidence type="ECO:0000256" key="9">
    <source>
        <dbReference type="SAM" id="MobiDB-lite"/>
    </source>
</evidence>
<name>A0AAJ7TD43_PETMA</name>
<keyword evidence="3" id="KW-0479">Metal-binding</keyword>
<organism evidence="12 13">
    <name type="scientific">Petromyzon marinus</name>
    <name type="common">Sea lamprey</name>
    <dbReference type="NCBI Taxonomy" id="7757"/>
    <lineage>
        <taxon>Eukaryota</taxon>
        <taxon>Metazoa</taxon>
        <taxon>Chordata</taxon>
        <taxon>Craniata</taxon>
        <taxon>Vertebrata</taxon>
        <taxon>Cyclostomata</taxon>
        <taxon>Hyperoartia</taxon>
        <taxon>Petromyzontiformes</taxon>
        <taxon>Petromyzontidae</taxon>
        <taxon>Petromyzon</taxon>
    </lineage>
</organism>
<dbReference type="PANTHER" id="PTHR11709">
    <property type="entry name" value="MULTI-COPPER OXIDASE"/>
    <property type="match status" value="1"/>
</dbReference>
<dbReference type="GO" id="GO:0005886">
    <property type="term" value="C:plasma membrane"/>
    <property type="evidence" value="ECO:0007669"/>
    <property type="project" value="TreeGrafter"/>
</dbReference>
<evidence type="ECO:0000256" key="2">
    <source>
        <dbReference type="ARBA" id="ARBA00013107"/>
    </source>
</evidence>
<comment type="similarity">
    <text evidence="1">Belongs to the multicopper oxidase family.</text>
</comment>
<evidence type="ECO:0000256" key="5">
    <source>
        <dbReference type="ARBA" id="ARBA00022737"/>
    </source>
</evidence>